<keyword evidence="1" id="KW-0472">Membrane</keyword>
<dbReference type="Proteomes" id="UP000590740">
    <property type="component" value="Unassembled WGS sequence"/>
</dbReference>
<keyword evidence="1" id="KW-1133">Transmembrane helix</keyword>
<keyword evidence="1" id="KW-0812">Transmembrane</keyword>
<feature type="transmembrane region" description="Helical" evidence="1">
    <location>
        <begin position="63"/>
        <end position="83"/>
    </location>
</feature>
<organism evidence="2 3">
    <name type="scientific">Prosthecobacter vanneervenii</name>
    <dbReference type="NCBI Taxonomy" id="48466"/>
    <lineage>
        <taxon>Bacteria</taxon>
        <taxon>Pseudomonadati</taxon>
        <taxon>Verrucomicrobiota</taxon>
        <taxon>Verrucomicrobiia</taxon>
        <taxon>Verrucomicrobiales</taxon>
        <taxon>Verrucomicrobiaceae</taxon>
        <taxon>Prosthecobacter</taxon>
    </lineage>
</organism>
<dbReference type="AlphaFoldDB" id="A0A7W8DMU6"/>
<name>A0A7W8DMU6_9BACT</name>
<accession>A0A7W8DMU6</accession>
<comment type="caution">
    <text evidence="2">The sequence shown here is derived from an EMBL/GenBank/DDBJ whole genome shotgun (WGS) entry which is preliminary data.</text>
</comment>
<evidence type="ECO:0000313" key="2">
    <source>
        <dbReference type="EMBL" id="MBB5035642.1"/>
    </source>
</evidence>
<evidence type="ECO:0000256" key="1">
    <source>
        <dbReference type="SAM" id="Phobius"/>
    </source>
</evidence>
<evidence type="ECO:0000313" key="3">
    <source>
        <dbReference type="Proteomes" id="UP000590740"/>
    </source>
</evidence>
<dbReference type="RefSeq" id="WP_184344642.1">
    <property type="nucleotide sequence ID" value="NZ_JACHIG010000022.1"/>
</dbReference>
<dbReference type="EMBL" id="JACHIG010000022">
    <property type="protein sequence ID" value="MBB5035642.1"/>
    <property type="molecule type" value="Genomic_DNA"/>
</dbReference>
<proteinExistence type="predicted"/>
<gene>
    <name evidence="2" type="ORF">HNQ65_005255</name>
</gene>
<feature type="transmembrane region" description="Helical" evidence="1">
    <location>
        <begin position="33"/>
        <end position="51"/>
    </location>
</feature>
<reference evidence="2 3" key="1">
    <citation type="submission" date="2020-08" db="EMBL/GenBank/DDBJ databases">
        <title>Genomic Encyclopedia of Type Strains, Phase IV (KMG-IV): sequencing the most valuable type-strain genomes for metagenomic binning, comparative biology and taxonomic classification.</title>
        <authorList>
            <person name="Goeker M."/>
        </authorList>
    </citation>
    <scope>NUCLEOTIDE SEQUENCE [LARGE SCALE GENOMIC DNA]</scope>
    <source>
        <strain evidence="2 3">DSM 12252</strain>
    </source>
</reference>
<protein>
    <submittedName>
        <fullName evidence="2">Uncharacterized protein</fullName>
    </submittedName>
</protein>
<sequence length="88" mass="9533">MKTVIAGVLIEAVLFAAMNMAPSGPCGPATQWGVLLVLLHIPSAAILYPVAWMLPDERWVAPLWFVSSSLIWALLIHGCLALVRSLRP</sequence>
<keyword evidence="3" id="KW-1185">Reference proteome</keyword>